<evidence type="ECO:0000313" key="6">
    <source>
        <dbReference type="EMBL" id="QXI17671.1"/>
    </source>
</evidence>
<evidence type="ECO:0000259" key="4">
    <source>
        <dbReference type="Pfam" id="PF12255"/>
    </source>
</evidence>
<sequence length="1549" mass="174510">MNEQQPQQQSTLQINTPTLPKMGGAIQSIGKGWGAVGTNGAASLELPLPISPGRGFAPALGLSYQSNVGNSAFGIGWTNTVNAITLRTTGGVPGYDGTDLAHGPGGDLWMPERNESDGSLIARTANTYNGEPLAETCTVVRYWPRVESEFALIEHWSTATDTAGFWLIHSADGSLHVYGSTESSRRADPNDSQRVGVWLIDESLNTRGEHIVYEYQAETDLPAKPQWRDYRAQRFLKHVYYGNAVAHPHLYAWKRDSWKDQQWHFHLIFDYGERCTDLEELPTFKEPQPWLERSDPFWNYAYGFELGTRRLCRQVLMFHHFPEELGPEPVLVQRLLLEHRADPLGYNHLTAAHVQAYDSLGQIESRPPTEFSYNAFDLAPQPQGWAQFPDMPGFNDGQHYQLVDLYGEGMPGVLCRYDQAWYYREPLRCESGGDNVCYSEWKRLEQIPLADSSKSVHQSLTDLTGDGKLDWVLAMPGMNGFFTLDPQRNWAGFVPFEAFPGEFLHPMAQMADLMGDGLSDLALIGTRSVRLYANLREQGFADGIDVPHLAKTGEGDDDELPSLSRTSLELIAFADVLGSGQQHLVRIRPNEVKCWPNLGRGHFGKGFVLCALPFAESEFNAAQVLLADLDGSGAVDLIYLETNRLRVFMNRCGEGYEQTSSDLSWPENVQYDRLCQVSTADLQGLGCSSIILTVPHMAPRHWRYDFVKAKPYLLDRSCNNMGASSSVTYRSSAQEWLDEKQEQHAAGVENPISQLPFAMHLVSRQTQLDDITGNRLTQGFSYRGGYYDRFEREFRGFRLLMQTDTEASAAERATAGFSAPILSKTWFHTGAAIDPARTGYYDRDTLAQPLQPTLLQNYHFNDRAAQPLNAPDEDTAREVARALSGRVLRSETFAADDDPATAVPYTVQENRALVRILRPKGEHQPYSVLQALNLESVSCQYEPTIADDPLCQHQINLEWDEYGACVHGFSVHYARRKTIDDPPPFTDEHQQTWWKDAHDPAQQKWYLTQARAKFIHLADPEAWRLGLPYQTRNNALVLEKAALDPTKLNYDYFLAQSKDDGEWAEQSVLAGLSRQHYISPANGQTLAPGLATLEGLPGHTETAELDATALSAYDVLKDEHGNPQFNLKEKLESPEVGYHIMELFLPEVAGQALPDPGEAKSYLWAVHRGFPVYHGPDRFYNVCQYRETRSHGQTEITWDDYDCLTVAVTLPDKCTTRSLDIDYRTFLPAMIEDANRNIQEARYNAFGEPLVTSFHGTESGQPAGFHKLESYIPPLDRDPAIAIADPKLAIGNFASAGFADLFSWMGRLSRTAPPSPAWLAWASGEGFVLPSGHFCDRARQHVAGLVNPDADEVILKQQMDAAMRQPVYAAMLLADSYPKDPEAPINPEDPEMQVRLSITCLDGFGRTLQTLQEVEPGKSWQLDEQCELILNEDGTPLEAEAPRRWRCSEPVEYNNKGKTVRIYRPSFINKPCYMKVESMRRHLFHDQQFYDAAGRPTETVLAKQMLQGDPPVLKPLRRETWYWIWCNVAFDENDLFDSPPEQGRRNWWS</sequence>
<dbReference type="GO" id="GO:0005576">
    <property type="term" value="C:extracellular region"/>
    <property type="evidence" value="ECO:0007669"/>
    <property type="project" value="UniProtKB-SubCell"/>
</dbReference>
<dbReference type="Proteomes" id="UP000631521">
    <property type="component" value="Chromosome"/>
</dbReference>
<keyword evidence="3" id="KW-0843">Virulence</keyword>
<proteinExistence type="predicted"/>
<dbReference type="PRINTS" id="PR01341">
    <property type="entry name" value="SALSPVBPROT"/>
</dbReference>
<dbReference type="RefSeq" id="WP_186549947.1">
    <property type="nucleotide sequence ID" value="NZ_CP077091.1"/>
</dbReference>
<evidence type="ECO:0000259" key="5">
    <source>
        <dbReference type="Pfam" id="PF12256"/>
    </source>
</evidence>
<accession>A0A9E6P132</accession>
<name>A0A9E6P132_9PSED</name>
<reference evidence="6 7" key="1">
    <citation type="journal article" date="2020" name="Microorganisms">
        <title>Reliable Identification of Environmental Pseudomonas Isolates Using the rpoD Gene.</title>
        <authorList>
            <consortium name="The Broad Institute Genome Sequencing Platform"/>
            <person name="Girard L."/>
            <person name="Lood C."/>
            <person name="Rokni-Zadeh H."/>
            <person name="van Noort V."/>
            <person name="Lavigne R."/>
            <person name="De Mot R."/>
        </authorList>
    </citation>
    <scope>NUCLEOTIDE SEQUENCE [LARGE SCALE GENOMIC DNA]</scope>
    <source>
        <strain evidence="6 7">SWRI65</strain>
    </source>
</reference>
<dbReference type="Pfam" id="PF12255">
    <property type="entry name" value="TcdB_toxin_midC"/>
    <property type="match status" value="1"/>
</dbReference>
<dbReference type="Pfam" id="PF03534">
    <property type="entry name" value="SpvB"/>
    <property type="match status" value="1"/>
</dbReference>
<protein>
    <submittedName>
        <fullName evidence="6">Toxin</fullName>
    </submittedName>
</protein>
<keyword evidence="7" id="KW-1185">Reference proteome</keyword>
<keyword evidence="2" id="KW-0964">Secreted</keyword>
<dbReference type="GO" id="GO:0005737">
    <property type="term" value="C:cytoplasm"/>
    <property type="evidence" value="ECO:0007669"/>
    <property type="project" value="InterPro"/>
</dbReference>
<dbReference type="InterPro" id="IPR022044">
    <property type="entry name" value="TcdB_toxin_mid/C"/>
</dbReference>
<feature type="domain" description="Insecticide toxin TcdB middle/N-terminal" evidence="5">
    <location>
        <begin position="660"/>
        <end position="830"/>
    </location>
</feature>
<dbReference type="SUPFAM" id="SSF69318">
    <property type="entry name" value="Integrin alpha N-terminal domain"/>
    <property type="match status" value="1"/>
</dbReference>
<dbReference type="InterPro" id="IPR028994">
    <property type="entry name" value="Integrin_alpha_N"/>
</dbReference>
<feature type="domain" description="Insecticide toxin TcdB middle/C-terminal" evidence="4">
    <location>
        <begin position="879"/>
        <end position="1027"/>
    </location>
</feature>
<reference evidence="6 7" key="2">
    <citation type="journal article" date="2021" name="Microorganisms">
        <title>The Ever-Expanding Pseudomonas Genus: Description of 43 New Species and Partition of the Pseudomonas putida Group.</title>
        <authorList>
            <person name="Girard L."/>
            <person name="Lood C."/>
            <person name="Hofte M."/>
            <person name="Vandamme P."/>
            <person name="Rokni-Zadeh H."/>
            <person name="van Noort V."/>
            <person name="Lavigne R."/>
            <person name="De Mot R."/>
        </authorList>
    </citation>
    <scope>NUCLEOTIDE SEQUENCE [LARGE SCALE GENOMIC DNA]</scope>
    <source>
        <strain evidence="6 7">SWRI65</strain>
    </source>
</reference>
<evidence type="ECO:0000256" key="1">
    <source>
        <dbReference type="ARBA" id="ARBA00004613"/>
    </source>
</evidence>
<comment type="subcellular location">
    <subcellularLocation>
        <location evidence="1">Secreted</location>
    </subcellularLocation>
</comment>
<dbReference type="EMBL" id="CP077091">
    <property type="protein sequence ID" value="QXI17671.1"/>
    <property type="molecule type" value="Genomic_DNA"/>
</dbReference>
<dbReference type="InterPro" id="IPR003284">
    <property type="entry name" value="Sal_SpvB"/>
</dbReference>
<evidence type="ECO:0000313" key="7">
    <source>
        <dbReference type="Proteomes" id="UP000631521"/>
    </source>
</evidence>
<dbReference type="InterPro" id="IPR022045">
    <property type="entry name" value="TcdB_toxin_mid/N"/>
</dbReference>
<dbReference type="Pfam" id="PF12256">
    <property type="entry name" value="TcdB_toxin_midN"/>
    <property type="match status" value="1"/>
</dbReference>
<dbReference type="KEGG" id="phv:HU739_001360"/>
<gene>
    <name evidence="6" type="ORF">HU739_001360</name>
</gene>
<evidence type="ECO:0000256" key="3">
    <source>
        <dbReference type="ARBA" id="ARBA00023026"/>
    </source>
</evidence>
<organism evidence="6 7">
    <name type="scientific">Pseudomonas hamedanensis</name>
    <dbReference type="NCBI Taxonomy" id="2745504"/>
    <lineage>
        <taxon>Bacteria</taxon>
        <taxon>Pseudomonadati</taxon>
        <taxon>Pseudomonadota</taxon>
        <taxon>Gammaproteobacteria</taxon>
        <taxon>Pseudomonadales</taxon>
        <taxon>Pseudomonadaceae</taxon>
        <taxon>Pseudomonas</taxon>
    </lineage>
</organism>
<evidence type="ECO:0000256" key="2">
    <source>
        <dbReference type="ARBA" id="ARBA00022525"/>
    </source>
</evidence>